<dbReference type="GO" id="GO:0008234">
    <property type="term" value="F:cysteine-type peptidase activity"/>
    <property type="evidence" value="ECO:0007669"/>
    <property type="project" value="UniProtKB-KW"/>
</dbReference>
<dbReference type="InterPro" id="IPR003653">
    <property type="entry name" value="Peptidase_C48_C"/>
</dbReference>
<dbReference type="SUPFAM" id="SSF54001">
    <property type="entry name" value="Cysteine proteinases"/>
    <property type="match status" value="1"/>
</dbReference>
<feature type="domain" description="Ubiquitin-like protease family profile" evidence="6">
    <location>
        <begin position="284"/>
        <end position="477"/>
    </location>
</feature>
<evidence type="ECO:0000256" key="3">
    <source>
        <dbReference type="ARBA" id="ARBA00022801"/>
    </source>
</evidence>
<evidence type="ECO:0000256" key="2">
    <source>
        <dbReference type="ARBA" id="ARBA00022670"/>
    </source>
</evidence>
<evidence type="ECO:0000256" key="5">
    <source>
        <dbReference type="SAM" id="MobiDB-lite"/>
    </source>
</evidence>
<protein>
    <recommendedName>
        <fullName evidence="6">Ubiquitin-like protease family profile domain-containing protein</fullName>
    </recommendedName>
</protein>
<keyword evidence="2" id="KW-0645">Protease</keyword>
<feature type="compositionally biased region" description="Polar residues" evidence="5">
    <location>
        <begin position="174"/>
        <end position="189"/>
    </location>
</feature>
<keyword evidence="4" id="KW-0788">Thiol protease</keyword>
<dbReference type="InterPro" id="IPR038765">
    <property type="entry name" value="Papain-like_cys_pep_sf"/>
</dbReference>
<proteinExistence type="inferred from homology"/>
<name>A0AAV7EQT7_ARIFI</name>
<dbReference type="AlphaFoldDB" id="A0AAV7EQT7"/>
<comment type="caution">
    <text evidence="7">The sequence shown here is derived from an EMBL/GenBank/DDBJ whole genome shotgun (WGS) entry which is preliminary data.</text>
</comment>
<organism evidence="7 8">
    <name type="scientific">Aristolochia fimbriata</name>
    <name type="common">White veined hardy Dutchman's pipe vine</name>
    <dbReference type="NCBI Taxonomy" id="158543"/>
    <lineage>
        <taxon>Eukaryota</taxon>
        <taxon>Viridiplantae</taxon>
        <taxon>Streptophyta</taxon>
        <taxon>Embryophyta</taxon>
        <taxon>Tracheophyta</taxon>
        <taxon>Spermatophyta</taxon>
        <taxon>Magnoliopsida</taxon>
        <taxon>Magnoliidae</taxon>
        <taxon>Piperales</taxon>
        <taxon>Aristolochiaceae</taxon>
        <taxon>Aristolochia</taxon>
    </lineage>
</organism>
<evidence type="ECO:0000259" key="6">
    <source>
        <dbReference type="PROSITE" id="PS50600"/>
    </source>
</evidence>
<dbReference type="GO" id="GO:0006508">
    <property type="term" value="P:proteolysis"/>
    <property type="evidence" value="ECO:0007669"/>
    <property type="project" value="UniProtKB-KW"/>
</dbReference>
<keyword evidence="8" id="KW-1185">Reference proteome</keyword>
<evidence type="ECO:0000313" key="7">
    <source>
        <dbReference type="EMBL" id="KAG9450017.1"/>
    </source>
</evidence>
<feature type="region of interest" description="Disordered" evidence="5">
    <location>
        <begin position="169"/>
        <end position="190"/>
    </location>
</feature>
<evidence type="ECO:0000256" key="4">
    <source>
        <dbReference type="ARBA" id="ARBA00022807"/>
    </source>
</evidence>
<dbReference type="PANTHER" id="PTHR46915:SF2">
    <property type="entry name" value="UBIQUITIN-LIKE PROTEASE 4"/>
    <property type="match status" value="1"/>
</dbReference>
<dbReference type="GO" id="GO:0016926">
    <property type="term" value="P:protein desumoylation"/>
    <property type="evidence" value="ECO:0007669"/>
    <property type="project" value="UniProtKB-ARBA"/>
</dbReference>
<feature type="compositionally biased region" description="Basic and acidic residues" evidence="5">
    <location>
        <begin position="78"/>
        <end position="96"/>
    </location>
</feature>
<feature type="region of interest" description="Disordered" evidence="5">
    <location>
        <begin position="525"/>
        <end position="544"/>
    </location>
</feature>
<dbReference type="Pfam" id="PF02902">
    <property type="entry name" value="Peptidase_C48"/>
    <property type="match status" value="1"/>
</dbReference>
<gene>
    <name evidence="7" type="ORF">H6P81_009982</name>
</gene>
<evidence type="ECO:0000313" key="8">
    <source>
        <dbReference type="Proteomes" id="UP000825729"/>
    </source>
</evidence>
<dbReference type="PROSITE" id="PS50600">
    <property type="entry name" value="ULP_PROTEASE"/>
    <property type="match status" value="1"/>
</dbReference>
<dbReference type="Gene3D" id="3.30.310.130">
    <property type="entry name" value="Ubiquitin-related"/>
    <property type="match status" value="1"/>
</dbReference>
<reference evidence="7 8" key="1">
    <citation type="submission" date="2021-07" db="EMBL/GenBank/DDBJ databases">
        <title>The Aristolochia fimbriata genome: insights into angiosperm evolution, floral development and chemical biosynthesis.</title>
        <authorList>
            <person name="Jiao Y."/>
        </authorList>
    </citation>
    <scope>NUCLEOTIDE SEQUENCE [LARGE SCALE GENOMIC DNA]</scope>
    <source>
        <strain evidence="7">IBCAS-2021</strain>
        <tissue evidence="7">Leaf</tissue>
    </source>
</reference>
<sequence length="544" mass="63057">MEKIPLQLIWKNILSQKTEEPTAQLEVLPGTSMNENFEAIQDYQLAELIERNKSHLRLAHKLHDKGEKLRAYLKRMTDEQERRKLSRLQKDADGSEKPVLSGAPHQSDALPAIESKSGKPESEPWSLHTPKCSRRIQDKSDCSPSSAFGGDLNYIGRNNSKSWRRIEKGKPMPTLSSMGLTSRSPSTLSDMKDERGRLNANQGVISSSKFYSSCNGRSLFDRLSEKREAQSKFVPASKVRKVETVVDVDEEEAQLTHPIEIDEPENWMKDAKIYYPSRSDPEAVELCFSHMECLDPESFVSSAVIDYYMLYLQKSKSPNERSGGDYHFFSTFFYKKLEEAVSHKGPDKDNVYEKIRRWWKGVNIFEKAYIFLPIHADQHWSLVIISFPAKEEESGPIILHLDSLGYHPSTLIFENIERFLKEEWKYLNQVGHPPNAAFSERTWKNLSRRIDRKTIPVPQQKNDYDCGLFVLYFMERFIEEAPERLRRKDLARFGSRWFQPEEASGLRKTIRNLLLEQFEKSRLERDRTELSDSPVHGQVQSCEP</sequence>
<dbReference type="EMBL" id="JAINDJ010000004">
    <property type="protein sequence ID" value="KAG9450017.1"/>
    <property type="molecule type" value="Genomic_DNA"/>
</dbReference>
<accession>A0AAV7EQT7</accession>
<feature type="region of interest" description="Disordered" evidence="5">
    <location>
        <begin position="78"/>
        <end position="154"/>
    </location>
</feature>
<dbReference type="Gene3D" id="1.10.418.20">
    <property type="match status" value="1"/>
</dbReference>
<evidence type="ECO:0000256" key="1">
    <source>
        <dbReference type="ARBA" id="ARBA00005234"/>
    </source>
</evidence>
<comment type="similarity">
    <text evidence="1">Belongs to the peptidase C48 family.</text>
</comment>
<dbReference type="PANTHER" id="PTHR46915">
    <property type="entry name" value="UBIQUITIN-LIKE PROTEASE 4-RELATED"/>
    <property type="match status" value="1"/>
</dbReference>
<dbReference type="Proteomes" id="UP000825729">
    <property type="component" value="Unassembled WGS sequence"/>
</dbReference>
<keyword evidence="3" id="KW-0378">Hydrolase</keyword>